<sequence>MVPYKRAISIERNDLPKSNDLDIEFIPSNQKTKFNSLLYECDLHKLKMIGNTMYVKVTRNNELQKLLHEVIKNDHLHDLVTLQCTNKKEKHKLDENINNKKSIYFK</sequence>
<reference evidence="1 2" key="1">
    <citation type="journal article" date="2013" name="Curr. Biol.">
        <title>The Genome of the Foraminiferan Reticulomyxa filosa.</title>
        <authorList>
            <person name="Glockner G."/>
            <person name="Hulsmann N."/>
            <person name="Schleicher M."/>
            <person name="Noegel A.A."/>
            <person name="Eichinger L."/>
            <person name="Gallinger C."/>
            <person name="Pawlowski J."/>
            <person name="Sierra R."/>
            <person name="Euteneuer U."/>
            <person name="Pillet L."/>
            <person name="Moustafa A."/>
            <person name="Platzer M."/>
            <person name="Groth M."/>
            <person name="Szafranski K."/>
            <person name="Schliwa M."/>
        </authorList>
    </citation>
    <scope>NUCLEOTIDE SEQUENCE [LARGE SCALE GENOMIC DNA]</scope>
</reference>
<accession>X6LRY2</accession>
<dbReference type="AlphaFoldDB" id="X6LRY2"/>
<dbReference type="EMBL" id="ASPP01029448">
    <property type="protein sequence ID" value="ETO04364.1"/>
    <property type="molecule type" value="Genomic_DNA"/>
</dbReference>
<evidence type="ECO:0000313" key="2">
    <source>
        <dbReference type="Proteomes" id="UP000023152"/>
    </source>
</evidence>
<organism evidence="1 2">
    <name type="scientific">Reticulomyxa filosa</name>
    <dbReference type="NCBI Taxonomy" id="46433"/>
    <lineage>
        <taxon>Eukaryota</taxon>
        <taxon>Sar</taxon>
        <taxon>Rhizaria</taxon>
        <taxon>Retaria</taxon>
        <taxon>Foraminifera</taxon>
        <taxon>Monothalamids</taxon>
        <taxon>Reticulomyxidae</taxon>
        <taxon>Reticulomyxa</taxon>
    </lineage>
</organism>
<comment type="caution">
    <text evidence="1">The sequence shown here is derived from an EMBL/GenBank/DDBJ whole genome shotgun (WGS) entry which is preliminary data.</text>
</comment>
<keyword evidence="2" id="KW-1185">Reference proteome</keyword>
<proteinExistence type="predicted"/>
<name>X6LRY2_RETFI</name>
<protein>
    <submittedName>
        <fullName evidence="1">Uncharacterized protein</fullName>
    </submittedName>
</protein>
<dbReference type="OrthoDB" id="6257037at2759"/>
<evidence type="ECO:0000313" key="1">
    <source>
        <dbReference type="EMBL" id="ETO04364.1"/>
    </source>
</evidence>
<dbReference type="Proteomes" id="UP000023152">
    <property type="component" value="Unassembled WGS sequence"/>
</dbReference>
<gene>
    <name evidence="1" type="ORF">RFI_33034</name>
</gene>